<gene>
    <name evidence="1" type="ORF">ATANTOWER_032328</name>
</gene>
<comment type="caution">
    <text evidence="1">The sequence shown here is derived from an EMBL/GenBank/DDBJ whole genome shotgun (WGS) entry which is preliminary data.</text>
</comment>
<evidence type="ECO:0008006" key="3">
    <source>
        <dbReference type="Google" id="ProtNLM"/>
    </source>
</evidence>
<reference evidence="1 2" key="1">
    <citation type="submission" date="2021-07" db="EMBL/GenBank/DDBJ databases">
        <authorList>
            <person name="Palmer J.M."/>
        </authorList>
    </citation>
    <scope>NUCLEOTIDE SEQUENCE [LARGE SCALE GENOMIC DNA]</scope>
    <source>
        <strain evidence="1 2">AT_MEX2019</strain>
        <tissue evidence="1">Muscle</tissue>
    </source>
</reference>
<keyword evidence="2" id="KW-1185">Reference proteome</keyword>
<evidence type="ECO:0000313" key="2">
    <source>
        <dbReference type="Proteomes" id="UP001345963"/>
    </source>
</evidence>
<organism evidence="1 2">
    <name type="scientific">Ataeniobius toweri</name>
    <dbReference type="NCBI Taxonomy" id="208326"/>
    <lineage>
        <taxon>Eukaryota</taxon>
        <taxon>Metazoa</taxon>
        <taxon>Chordata</taxon>
        <taxon>Craniata</taxon>
        <taxon>Vertebrata</taxon>
        <taxon>Euteleostomi</taxon>
        <taxon>Actinopterygii</taxon>
        <taxon>Neopterygii</taxon>
        <taxon>Teleostei</taxon>
        <taxon>Neoteleostei</taxon>
        <taxon>Acanthomorphata</taxon>
        <taxon>Ovalentaria</taxon>
        <taxon>Atherinomorphae</taxon>
        <taxon>Cyprinodontiformes</taxon>
        <taxon>Goodeidae</taxon>
        <taxon>Ataeniobius</taxon>
    </lineage>
</organism>
<protein>
    <recommendedName>
        <fullName evidence="3">Secreted protein</fullName>
    </recommendedName>
</protein>
<dbReference type="Proteomes" id="UP001345963">
    <property type="component" value="Unassembled WGS sequence"/>
</dbReference>
<name>A0ABU7AVQ2_9TELE</name>
<proteinExistence type="predicted"/>
<dbReference type="EMBL" id="JAHUTI010030449">
    <property type="protein sequence ID" value="MED6242048.1"/>
    <property type="molecule type" value="Genomic_DNA"/>
</dbReference>
<accession>A0ABU7AVQ2</accession>
<sequence length="68" mass="7424">MFRVSDVILLAETRTSFQLARCCVTVGACFHIGSVVSVTSSRRKHAILSSHTSFSACIPWHAIVCLNT</sequence>
<evidence type="ECO:0000313" key="1">
    <source>
        <dbReference type="EMBL" id="MED6242048.1"/>
    </source>
</evidence>